<reference evidence="1 2" key="1">
    <citation type="submission" date="2019-03" db="EMBL/GenBank/DDBJ databases">
        <title>Sequencing the genomes of 1000 actinobacteria strains.</title>
        <authorList>
            <person name="Klenk H.-P."/>
        </authorList>
    </citation>
    <scope>NUCLEOTIDE SEQUENCE [LARGE SCALE GENOMIC DNA]</scope>
    <source>
        <strain evidence="1 2">DSM 44969</strain>
    </source>
</reference>
<proteinExistence type="predicted"/>
<evidence type="ECO:0000313" key="1">
    <source>
        <dbReference type="EMBL" id="TCK24667.1"/>
    </source>
</evidence>
<dbReference type="Proteomes" id="UP000295560">
    <property type="component" value="Unassembled WGS sequence"/>
</dbReference>
<name>A0A4R1HQ12_PSEEN</name>
<sequence length="85" mass="9771">MGPLDLLWMRRLRAAFEVELVCCGGEPLLEDARTEASWYADLHHPWDRTGSEPAARVNAWMSILAVRARIARRDRKPLDGCRPRD</sequence>
<keyword evidence="2" id="KW-1185">Reference proteome</keyword>
<dbReference type="EMBL" id="SMFZ01000001">
    <property type="protein sequence ID" value="TCK24667.1"/>
    <property type="molecule type" value="Genomic_DNA"/>
</dbReference>
<comment type="caution">
    <text evidence="1">The sequence shown here is derived from an EMBL/GenBank/DDBJ whole genome shotgun (WGS) entry which is preliminary data.</text>
</comment>
<accession>A0A4R1HQ12</accession>
<protein>
    <submittedName>
        <fullName evidence="1">Uncharacterized protein</fullName>
    </submittedName>
</protein>
<dbReference type="AlphaFoldDB" id="A0A4R1HQ12"/>
<dbReference type="OrthoDB" id="3578581at2"/>
<gene>
    <name evidence="1" type="ORF">EV378_0453</name>
</gene>
<organism evidence="1 2">
    <name type="scientific">Pseudonocardia endophytica</name>
    <dbReference type="NCBI Taxonomy" id="401976"/>
    <lineage>
        <taxon>Bacteria</taxon>
        <taxon>Bacillati</taxon>
        <taxon>Actinomycetota</taxon>
        <taxon>Actinomycetes</taxon>
        <taxon>Pseudonocardiales</taxon>
        <taxon>Pseudonocardiaceae</taxon>
        <taxon>Pseudonocardia</taxon>
    </lineage>
</organism>
<dbReference type="RefSeq" id="WP_132421094.1">
    <property type="nucleotide sequence ID" value="NZ_SMFZ01000001.1"/>
</dbReference>
<evidence type="ECO:0000313" key="2">
    <source>
        <dbReference type="Proteomes" id="UP000295560"/>
    </source>
</evidence>